<evidence type="ECO:0000259" key="1">
    <source>
        <dbReference type="PROSITE" id="PS50943"/>
    </source>
</evidence>
<dbReference type="InterPro" id="IPR011990">
    <property type="entry name" value="TPR-like_helical_dom_sf"/>
</dbReference>
<evidence type="ECO:0000313" key="3">
    <source>
        <dbReference type="Proteomes" id="UP000276379"/>
    </source>
</evidence>
<dbReference type="PROSITE" id="PS50943">
    <property type="entry name" value="HTH_CROC1"/>
    <property type="match status" value="1"/>
</dbReference>
<dbReference type="RefSeq" id="WP_125212586.1">
    <property type="nucleotide sequence ID" value="NZ_PDES01000001.1"/>
</dbReference>
<dbReference type="Proteomes" id="UP000276379">
    <property type="component" value="Unassembled WGS sequence"/>
</dbReference>
<dbReference type="SMART" id="SM00530">
    <property type="entry name" value="HTH_XRE"/>
    <property type="match status" value="1"/>
</dbReference>
<protein>
    <recommendedName>
        <fullName evidence="1">HTH cro/C1-type domain-containing protein</fullName>
    </recommendedName>
</protein>
<dbReference type="InterPro" id="IPR010982">
    <property type="entry name" value="Lambda_DNA-bd_dom_sf"/>
</dbReference>
<keyword evidence="3" id="KW-1185">Reference proteome</keyword>
<comment type="caution">
    <text evidence="2">The sequence shown here is derived from an EMBL/GenBank/DDBJ whole genome shotgun (WGS) entry which is preliminary data.</text>
</comment>
<gene>
    <name evidence="2" type="ORF">CQW44_03090</name>
</gene>
<dbReference type="GO" id="GO:0003677">
    <property type="term" value="F:DNA binding"/>
    <property type="evidence" value="ECO:0007669"/>
    <property type="project" value="InterPro"/>
</dbReference>
<dbReference type="AlphaFoldDB" id="A0A3R8RHZ6"/>
<organism evidence="2 3">
    <name type="scientific">Streptomyces griseofuscus</name>
    <dbReference type="NCBI Taxonomy" id="146922"/>
    <lineage>
        <taxon>Bacteria</taxon>
        <taxon>Bacillati</taxon>
        <taxon>Actinomycetota</taxon>
        <taxon>Actinomycetes</taxon>
        <taxon>Kitasatosporales</taxon>
        <taxon>Streptomycetaceae</taxon>
        <taxon>Streptomyces</taxon>
    </lineage>
</organism>
<dbReference type="Gene3D" id="1.10.260.40">
    <property type="entry name" value="lambda repressor-like DNA-binding domains"/>
    <property type="match status" value="1"/>
</dbReference>
<name>A0A3R8RHZ6_9ACTN</name>
<sequence length="418" mass="45405">MTSRRRHLAERRAARGYSQEEFAEALLVAASTVVRWESGRATPRPHQRPKIAELLGVALPELEALFSDEQPAGADGLSAAPPLLHGDDDDMKRREVLGLLAVTGALVALPDSGESSRGRAASRLLEMGDALHRSLWQVYALSDSKQVVFPAVRAQLDVMAKGLTEIRSAADRSRLCRMTGDLYQLVGELFFDANRYTDAAQCYTLAANAAYAGGDHDLWACAMTRHAYVELYARRAHAAQPLLAAALRVARRGDGTLSTRHWIAAVQAQAYAAVGDLDTCRRALDEAGRVQGLDGAHSHNGGWLRFDGSRLAEERGACYLQLGRPDLAEEALTAALAQPLSLRRRAAVLSDLAVLGVHRRDVDQVVHYAEQALGLADRSNSGFIGKKLDGLRGRLAPLMSDDRVSTLDHRIEALPRTA</sequence>
<reference evidence="2 3" key="1">
    <citation type="submission" date="2017-10" db="EMBL/GenBank/DDBJ databases">
        <title>Draft genome of actinobacteria isolated from guarana (Paullinia cupana (Mart.) Ducke.</title>
        <authorList>
            <person name="Siqueira K.A."/>
            <person name="Liotti R.G."/>
            <person name="Mendes T.A."/>
            <person name="Soares M.A."/>
        </authorList>
    </citation>
    <scope>NUCLEOTIDE SEQUENCE [LARGE SCALE GENOMIC DNA]</scope>
    <source>
        <strain evidence="2 3">199</strain>
    </source>
</reference>
<dbReference type="InterPro" id="IPR001387">
    <property type="entry name" value="Cro/C1-type_HTH"/>
</dbReference>
<dbReference type="EMBL" id="PDES01000001">
    <property type="protein sequence ID" value="RRQ89600.1"/>
    <property type="molecule type" value="Genomic_DNA"/>
</dbReference>
<evidence type="ECO:0000313" key="2">
    <source>
        <dbReference type="EMBL" id="RRQ89600.1"/>
    </source>
</evidence>
<dbReference type="SUPFAM" id="SSF47413">
    <property type="entry name" value="lambda repressor-like DNA-binding domains"/>
    <property type="match status" value="1"/>
</dbReference>
<accession>A0A3R8RHZ6</accession>
<dbReference type="CDD" id="cd00093">
    <property type="entry name" value="HTH_XRE"/>
    <property type="match status" value="1"/>
</dbReference>
<dbReference type="Pfam" id="PF01381">
    <property type="entry name" value="HTH_3"/>
    <property type="match status" value="1"/>
</dbReference>
<dbReference type="Gene3D" id="1.25.40.10">
    <property type="entry name" value="Tetratricopeptide repeat domain"/>
    <property type="match status" value="1"/>
</dbReference>
<feature type="domain" description="HTH cro/C1-type" evidence="1">
    <location>
        <begin position="8"/>
        <end position="62"/>
    </location>
</feature>
<proteinExistence type="predicted"/>